<reference evidence="2 3" key="1">
    <citation type="submission" date="2023-08" db="EMBL/GenBank/DDBJ databases">
        <title>A Necator americanus chromosomal reference genome.</title>
        <authorList>
            <person name="Ilik V."/>
            <person name="Petrzelkova K.J."/>
            <person name="Pardy F."/>
            <person name="Fuh T."/>
            <person name="Niatou-Singa F.S."/>
            <person name="Gouil Q."/>
            <person name="Baker L."/>
            <person name="Ritchie M.E."/>
            <person name="Jex A.R."/>
            <person name="Gazzola D."/>
            <person name="Li H."/>
            <person name="Toshio Fujiwara R."/>
            <person name="Zhan B."/>
            <person name="Aroian R.V."/>
            <person name="Pafco B."/>
            <person name="Schwarz E.M."/>
        </authorList>
    </citation>
    <scope>NUCLEOTIDE SEQUENCE [LARGE SCALE GENOMIC DNA]</scope>
    <source>
        <strain evidence="2 3">Aroian</strain>
        <tissue evidence="2">Whole animal</tissue>
    </source>
</reference>
<comment type="caution">
    <text evidence="2">The sequence shown here is derived from an EMBL/GenBank/DDBJ whole genome shotgun (WGS) entry which is preliminary data.</text>
</comment>
<sequence length="210" mass="23285">MFLCFRFCWVVSVSLGLCESEGTCRQCVDLRYSYYRCGQQADCFLGETCDRGFCCPAARSTIALQSEAPRILQQSLPDNRTVENSHNAVVELCPDGSTWTKRCGQEADCNATKQFCAEGKCCATCAQRRRKFLDDSAQRELAGLAIPQCEADGRYFRARCDMEEPDPSQVKGVWLMGCSSGDEDPFANHPKVKRVTAPARIVACTPVFTA</sequence>
<evidence type="ECO:0000256" key="1">
    <source>
        <dbReference type="SAM" id="SignalP"/>
    </source>
</evidence>
<protein>
    <recommendedName>
        <fullName evidence="4">Disintegrin</fullName>
    </recommendedName>
</protein>
<evidence type="ECO:0008006" key="4">
    <source>
        <dbReference type="Google" id="ProtNLM"/>
    </source>
</evidence>
<dbReference type="EMBL" id="JAVFWL010000005">
    <property type="protein sequence ID" value="KAK6756641.1"/>
    <property type="molecule type" value="Genomic_DNA"/>
</dbReference>
<accession>A0ABR1E4I4</accession>
<feature type="chain" id="PRO_5046695257" description="Disintegrin" evidence="1">
    <location>
        <begin position="21"/>
        <end position="210"/>
    </location>
</feature>
<dbReference type="Proteomes" id="UP001303046">
    <property type="component" value="Unassembled WGS sequence"/>
</dbReference>
<dbReference type="InterPro" id="IPR036857">
    <property type="entry name" value="Thyroglobulin_1_sf"/>
</dbReference>
<gene>
    <name evidence="2" type="primary">Necator_chrV.g19620</name>
    <name evidence="2" type="ORF">RB195_014828</name>
</gene>
<name>A0ABR1E4I4_NECAM</name>
<dbReference type="SUPFAM" id="SSF57610">
    <property type="entry name" value="Thyroglobulin type-1 domain"/>
    <property type="match status" value="1"/>
</dbReference>
<organism evidence="2 3">
    <name type="scientific">Necator americanus</name>
    <name type="common">Human hookworm</name>
    <dbReference type="NCBI Taxonomy" id="51031"/>
    <lineage>
        <taxon>Eukaryota</taxon>
        <taxon>Metazoa</taxon>
        <taxon>Ecdysozoa</taxon>
        <taxon>Nematoda</taxon>
        <taxon>Chromadorea</taxon>
        <taxon>Rhabditida</taxon>
        <taxon>Rhabditina</taxon>
        <taxon>Rhabditomorpha</taxon>
        <taxon>Strongyloidea</taxon>
        <taxon>Ancylostomatidae</taxon>
        <taxon>Bunostominae</taxon>
        <taxon>Necator</taxon>
    </lineage>
</organism>
<keyword evidence="3" id="KW-1185">Reference proteome</keyword>
<evidence type="ECO:0000313" key="3">
    <source>
        <dbReference type="Proteomes" id="UP001303046"/>
    </source>
</evidence>
<proteinExistence type="predicted"/>
<evidence type="ECO:0000313" key="2">
    <source>
        <dbReference type="EMBL" id="KAK6756641.1"/>
    </source>
</evidence>
<keyword evidence="1" id="KW-0732">Signal</keyword>
<feature type="signal peptide" evidence="1">
    <location>
        <begin position="1"/>
        <end position="20"/>
    </location>
</feature>